<reference evidence="2 3" key="1">
    <citation type="submission" date="2014-04" db="EMBL/GenBank/DDBJ databases">
        <authorList>
            <consortium name="DOE Joint Genome Institute"/>
            <person name="Kuo A."/>
            <person name="Tarkka M."/>
            <person name="Buscot F."/>
            <person name="Kohler A."/>
            <person name="Nagy L.G."/>
            <person name="Floudas D."/>
            <person name="Copeland A."/>
            <person name="Barry K.W."/>
            <person name="Cichocki N."/>
            <person name="Veneault-Fourrey C."/>
            <person name="LaButti K."/>
            <person name="Lindquist E.A."/>
            <person name="Lipzen A."/>
            <person name="Lundell T."/>
            <person name="Morin E."/>
            <person name="Murat C."/>
            <person name="Sun H."/>
            <person name="Tunlid A."/>
            <person name="Henrissat B."/>
            <person name="Grigoriev I.V."/>
            <person name="Hibbett D.S."/>
            <person name="Martin F."/>
            <person name="Nordberg H.P."/>
            <person name="Cantor M.N."/>
            <person name="Hua S.X."/>
        </authorList>
    </citation>
    <scope>NUCLEOTIDE SEQUENCE [LARGE SCALE GENOMIC DNA]</scope>
    <source>
        <strain evidence="2 3">F 1598</strain>
    </source>
</reference>
<dbReference type="Proteomes" id="UP000054166">
    <property type="component" value="Unassembled WGS sequence"/>
</dbReference>
<protein>
    <submittedName>
        <fullName evidence="2">Uncharacterized protein</fullName>
    </submittedName>
</protein>
<feature type="compositionally biased region" description="Acidic residues" evidence="1">
    <location>
        <begin position="343"/>
        <end position="364"/>
    </location>
</feature>
<sequence>MGDKDDHSGQSHVHSLSHTIINADLHRKFCHIISLLTLVTAINHNGYAILKNPDAGGYHGPFISSRPNSPDSVLPLNAVAALLVWNSEVVAVTAQSSPNPQAVSSVQANTNSPGIEPEPLQLTVALEGNNVVRAGDGLQFLALEGDDPEFEEMKKATLSSAPFAAVANPDIKDSNRNPLPNHIATLTEYVREYQAASEHDKARLFHYATRYIIASCSKKMWRQIKHWSSVGFIHFLENANMDRVEQVLDQQYKILSSTQKDSALAATLSIFQRRGDLTTIMGDDPYDITPLISALDEQNKPRGGYGQALQKLDKAGECVARREGYVQKAKWDQDQAVDKGDQAEGDQDWAEGNENQAEGDEDQAADVVDEDVPNGIGGASMWKEDKAYVEWLHLQVSHFAGLDILSWMKGSFNTSPTPDVEISLLALPHPEITEDVPWKDMIQQLVPQPISGDSNDGQPSSMDAQAIINLITTLAKDCCTQQPVDSVIFGFKGHKETLNFCATNHCKALVGALCACVDDPSVFPDNEDYHALKMLIQSLDPRVIAVSKLCCPICWKLLEILRGKTGLRHFQEMVEYFEDVLVHEIKLMAKKFMEKDKTHSHVNSGQSYMGLIIASDCSGCHPKAGNYPNKPTPLAS</sequence>
<evidence type="ECO:0000313" key="3">
    <source>
        <dbReference type="Proteomes" id="UP000054166"/>
    </source>
</evidence>
<feature type="compositionally biased region" description="Basic and acidic residues" evidence="1">
    <location>
        <begin position="330"/>
        <end position="342"/>
    </location>
</feature>
<dbReference type="HOGENOM" id="CLU_021112_0_0_1"/>
<accession>A0A0C3BCA0</accession>
<feature type="region of interest" description="Disordered" evidence="1">
    <location>
        <begin position="330"/>
        <end position="364"/>
    </location>
</feature>
<evidence type="ECO:0000313" key="2">
    <source>
        <dbReference type="EMBL" id="KIM74952.1"/>
    </source>
</evidence>
<evidence type="ECO:0000256" key="1">
    <source>
        <dbReference type="SAM" id="MobiDB-lite"/>
    </source>
</evidence>
<proteinExistence type="predicted"/>
<keyword evidence="3" id="KW-1185">Reference proteome</keyword>
<name>A0A0C3BCA0_PILCF</name>
<organism evidence="2 3">
    <name type="scientific">Piloderma croceum (strain F 1598)</name>
    <dbReference type="NCBI Taxonomy" id="765440"/>
    <lineage>
        <taxon>Eukaryota</taxon>
        <taxon>Fungi</taxon>
        <taxon>Dikarya</taxon>
        <taxon>Basidiomycota</taxon>
        <taxon>Agaricomycotina</taxon>
        <taxon>Agaricomycetes</taxon>
        <taxon>Agaricomycetidae</taxon>
        <taxon>Atheliales</taxon>
        <taxon>Atheliaceae</taxon>
        <taxon>Piloderma</taxon>
    </lineage>
</organism>
<dbReference type="EMBL" id="KN833053">
    <property type="protein sequence ID" value="KIM74952.1"/>
    <property type="molecule type" value="Genomic_DNA"/>
</dbReference>
<dbReference type="InParanoid" id="A0A0C3BCA0"/>
<reference evidence="3" key="2">
    <citation type="submission" date="2015-01" db="EMBL/GenBank/DDBJ databases">
        <title>Evolutionary Origins and Diversification of the Mycorrhizal Mutualists.</title>
        <authorList>
            <consortium name="DOE Joint Genome Institute"/>
            <consortium name="Mycorrhizal Genomics Consortium"/>
            <person name="Kohler A."/>
            <person name="Kuo A."/>
            <person name="Nagy L.G."/>
            <person name="Floudas D."/>
            <person name="Copeland A."/>
            <person name="Barry K.W."/>
            <person name="Cichocki N."/>
            <person name="Veneault-Fourrey C."/>
            <person name="LaButti K."/>
            <person name="Lindquist E.A."/>
            <person name="Lipzen A."/>
            <person name="Lundell T."/>
            <person name="Morin E."/>
            <person name="Murat C."/>
            <person name="Riley R."/>
            <person name="Ohm R."/>
            <person name="Sun H."/>
            <person name="Tunlid A."/>
            <person name="Henrissat B."/>
            <person name="Grigoriev I.V."/>
            <person name="Hibbett D.S."/>
            <person name="Martin F."/>
        </authorList>
    </citation>
    <scope>NUCLEOTIDE SEQUENCE [LARGE SCALE GENOMIC DNA]</scope>
    <source>
        <strain evidence="3">F 1598</strain>
    </source>
</reference>
<dbReference type="AlphaFoldDB" id="A0A0C3BCA0"/>
<gene>
    <name evidence="2" type="ORF">PILCRDRAFT_92360</name>
</gene>